<dbReference type="Pfam" id="PF25418">
    <property type="entry name" value="DUF7890"/>
    <property type="match status" value="1"/>
</dbReference>
<reference evidence="4" key="3">
    <citation type="submission" date="2015-04" db="UniProtKB">
        <authorList>
            <consortium name="EnsemblPlants"/>
        </authorList>
    </citation>
    <scope>IDENTIFICATION</scope>
    <source>
        <strain evidence="4">cv. Jemalong A17</strain>
    </source>
</reference>
<evidence type="ECO:0000259" key="1">
    <source>
        <dbReference type="Pfam" id="PF25418"/>
    </source>
</evidence>
<dbReference type="HOGENOM" id="CLU_135312_0_0_1"/>
<dbReference type="EMBL" id="PSQE01000008">
    <property type="protein sequence ID" value="RHN43469.1"/>
    <property type="molecule type" value="Genomic_DNA"/>
</dbReference>
<keyword evidence="5" id="KW-1185">Reference proteome</keyword>
<proteinExistence type="predicted"/>
<accession>A0A072TWH3</accession>
<dbReference type="Gramene" id="rna50051">
    <property type="protein sequence ID" value="RHN43469.1"/>
    <property type="gene ID" value="gene50051"/>
</dbReference>
<reference evidence="2 5" key="2">
    <citation type="journal article" date="2014" name="BMC Genomics">
        <title>An improved genome release (version Mt4.0) for the model legume Medicago truncatula.</title>
        <authorList>
            <person name="Tang H."/>
            <person name="Krishnakumar V."/>
            <person name="Bidwell S."/>
            <person name="Rosen B."/>
            <person name="Chan A."/>
            <person name="Zhou S."/>
            <person name="Gentzbittel L."/>
            <person name="Childs K.L."/>
            <person name="Yandell M."/>
            <person name="Gundlach H."/>
            <person name="Mayer K.F."/>
            <person name="Schwartz D.C."/>
            <person name="Town C.D."/>
        </authorList>
    </citation>
    <scope>GENOME REANNOTATION</scope>
    <source>
        <strain evidence="2">A17</strain>
        <strain evidence="4 5">cv. Jemalong A17</strain>
    </source>
</reference>
<name>A0A072TWH3_MEDTR</name>
<dbReference type="STRING" id="3880.A0A072TWH3"/>
<evidence type="ECO:0000313" key="5">
    <source>
        <dbReference type="Proteomes" id="UP000002051"/>
    </source>
</evidence>
<dbReference type="Proteomes" id="UP000002051">
    <property type="component" value="Chromosome 8"/>
</dbReference>
<gene>
    <name evidence="2" type="ordered locus">MTR_8g099485</name>
    <name evidence="3" type="ORF">MtrunA17_Chr8g0388191</name>
</gene>
<dbReference type="EnsemblPlants" id="KEH21228">
    <property type="protein sequence ID" value="KEH21228"/>
    <property type="gene ID" value="MTR_8g099485"/>
</dbReference>
<organism evidence="2 5">
    <name type="scientific">Medicago truncatula</name>
    <name type="common">Barrel medic</name>
    <name type="synonym">Medicago tribuloides</name>
    <dbReference type="NCBI Taxonomy" id="3880"/>
    <lineage>
        <taxon>Eukaryota</taxon>
        <taxon>Viridiplantae</taxon>
        <taxon>Streptophyta</taxon>
        <taxon>Embryophyta</taxon>
        <taxon>Tracheophyta</taxon>
        <taxon>Spermatophyta</taxon>
        <taxon>Magnoliopsida</taxon>
        <taxon>eudicotyledons</taxon>
        <taxon>Gunneridae</taxon>
        <taxon>Pentapetalae</taxon>
        <taxon>rosids</taxon>
        <taxon>fabids</taxon>
        <taxon>Fabales</taxon>
        <taxon>Fabaceae</taxon>
        <taxon>Papilionoideae</taxon>
        <taxon>50 kb inversion clade</taxon>
        <taxon>NPAAA clade</taxon>
        <taxon>Hologalegina</taxon>
        <taxon>IRL clade</taxon>
        <taxon>Trifolieae</taxon>
        <taxon>Medicago</taxon>
    </lineage>
</organism>
<evidence type="ECO:0000313" key="3">
    <source>
        <dbReference type="EMBL" id="RHN43469.1"/>
    </source>
</evidence>
<dbReference type="AlphaFoldDB" id="A0A072TWH3"/>
<reference evidence="3" key="5">
    <citation type="journal article" date="2018" name="Nat. Plants">
        <title>Whole-genome landscape of Medicago truncatula symbiotic genes.</title>
        <authorList>
            <person name="Pecrix Y."/>
            <person name="Gamas P."/>
            <person name="Carrere S."/>
        </authorList>
    </citation>
    <scope>NUCLEOTIDE SEQUENCE</scope>
    <source>
        <tissue evidence="3">Leaves</tissue>
    </source>
</reference>
<evidence type="ECO:0000313" key="4">
    <source>
        <dbReference type="EnsemblPlants" id="KEH21228"/>
    </source>
</evidence>
<evidence type="ECO:0000313" key="6">
    <source>
        <dbReference type="Proteomes" id="UP000265566"/>
    </source>
</evidence>
<dbReference type="PANTHER" id="PTHR36782">
    <property type="entry name" value="BNAC03G62080D PROTEIN"/>
    <property type="match status" value="1"/>
</dbReference>
<dbReference type="Proteomes" id="UP000265566">
    <property type="component" value="Chromosome 8"/>
</dbReference>
<evidence type="ECO:0000313" key="2">
    <source>
        <dbReference type="EMBL" id="KEH21228.1"/>
    </source>
</evidence>
<feature type="domain" description="DUF7890" evidence="1">
    <location>
        <begin position="79"/>
        <end position="124"/>
    </location>
</feature>
<reference evidence="2 5" key="1">
    <citation type="journal article" date="2011" name="Nature">
        <title>The Medicago genome provides insight into the evolution of rhizobial symbioses.</title>
        <authorList>
            <person name="Young N.D."/>
            <person name="Debelle F."/>
            <person name="Oldroyd G.E."/>
            <person name="Geurts R."/>
            <person name="Cannon S.B."/>
            <person name="Udvardi M.K."/>
            <person name="Benedito V.A."/>
            <person name="Mayer K.F."/>
            <person name="Gouzy J."/>
            <person name="Schoof H."/>
            <person name="Van de Peer Y."/>
            <person name="Proost S."/>
            <person name="Cook D.R."/>
            <person name="Meyers B.C."/>
            <person name="Spannagl M."/>
            <person name="Cheung F."/>
            <person name="De Mita S."/>
            <person name="Krishnakumar V."/>
            <person name="Gundlach H."/>
            <person name="Zhou S."/>
            <person name="Mudge J."/>
            <person name="Bharti A.K."/>
            <person name="Murray J.D."/>
            <person name="Naoumkina M.A."/>
            <person name="Rosen B."/>
            <person name="Silverstein K.A."/>
            <person name="Tang H."/>
            <person name="Rombauts S."/>
            <person name="Zhao P.X."/>
            <person name="Zhou P."/>
            <person name="Barbe V."/>
            <person name="Bardou P."/>
            <person name="Bechner M."/>
            <person name="Bellec A."/>
            <person name="Berger A."/>
            <person name="Berges H."/>
            <person name="Bidwell S."/>
            <person name="Bisseling T."/>
            <person name="Choisne N."/>
            <person name="Couloux A."/>
            <person name="Denny R."/>
            <person name="Deshpande S."/>
            <person name="Dai X."/>
            <person name="Doyle J.J."/>
            <person name="Dudez A.M."/>
            <person name="Farmer A.D."/>
            <person name="Fouteau S."/>
            <person name="Franken C."/>
            <person name="Gibelin C."/>
            <person name="Gish J."/>
            <person name="Goldstein S."/>
            <person name="Gonzalez A.J."/>
            <person name="Green P.J."/>
            <person name="Hallab A."/>
            <person name="Hartog M."/>
            <person name="Hua A."/>
            <person name="Humphray S.J."/>
            <person name="Jeong D.H."/>
            <person name="Jing Y."/>
            <person name="Jocker A."/>
            <person name="Kenton S.M."/>
            <person name="Kim D.J."/>
            <person name="Klee K."/>
            <person name="Lai H."/>
            <person name="Lang C."/>
            <person name="Lin S."/>
            <person name="Macmil S.L."/>
            <person name="Magdelenat G."/>
            <person name="Matthews L."/>
            <person name="McCorrison J."/>
            <person name="Monaghan E.L."/>
            <person name="Mun J.H."/>
            <person name="Najar F.Z."/>
            <person name="Nicholson C."/>
            <person name="Noirot C."/>
            <person name="O'Bleness M."/>
            <person name="Paule C.R."/>
            <person name="Poulain J."/>
            <person name="Prion F."/>
            <person name="Qin B."/>
            <person name="Qu C."/>
            <person name="Retzel E.F."/>
            <person name="Riddle C."/>
            <person name="Sallet E."/>
            <person name="Samain S."/>
            <person name="Samson N."/>
            <person name="Sanders I."/>
            <person name="Saurat O."/>
            <person name="Scarpelli C."/>
            <person name="Schiex T."/>
            <person name="Segurens B."/>
            <person name="Severin A.J."/>
            <person name="Sherrier D.J."/>
            <person name="Shi R."/>
            <person name="Sims S."/>
            <person name="Singer S.R."/>
            <person name="Sinharoy S."/>
            <person name="Sterck L."/>
            <person name="Viollet A."/>
            <person name="Wang B.B."/>
            <person name="Wang K."/>
            <person name="Wang M."/>
            <person name="Wang X."/>
            <person name="Warfsmann J."/>
            <person name="Weissenbach J."/>
            <person name="White D.D."/>
            <person name="White J.D."/>
            <person name="Wiley G.B."/>
            <person name="Wincker P."/>
            <person name="Xing Y."/>
            <person name="Yang L."/>
            <person name="Yao Z."/>
            <person name="Ying F."/>
            <person name="Zhai J."/>
            <person name="Zhou L."/>
            <person name="Zuber A."/>
            <person name="Denarie J."/>
            <person name="Dixon R.A."/>
            <person name="May G.D."/>
            <person name="Schwartz D.C."/>
            <person name="Rogers J."/>
            <person name="Quetier F."/>
            <person name="Town C.D."/>
            <person name="Roe B.A."/>
        </authorList>
    </citation>
    <scope>NUCLEOTIDE SEQUENCE [LARGE SCALE GENOMIC DNA]</scope>
    <source>
        <strain evidence="2">A17</strain>
        <strain evidence="4 5">cv. Jemalong A17</strain>
    </source>
</reference>
<dbReference type="InterPro" id="IPR057212">
    <property type="entry name" value="DUF7890"/>
</dbReference>
<protein>
    <recommendedName>
        <fullName evidence="1">DUF7890 domain-containing protein</fullName>
    </recommendedName>
</protein>
<dbReference type="PANTHER" id="PTHR36782:SF5">
    <property type="match status" value="1"/>
</dbReference>
<reference evidence="6" key="4">
    <citation type="journal article" date="2018" name="Nat. Plants">
        <title>Whole-genome landscape of Medicago truncatula symbiotic genes.</title>
        <authorList>
            <person name="Pecrix Y."/>
            <person name="Staton S.E."/>
            <person name="Sallet E."/>
            <person name="Lelandais-Briere C."/>
            <person name="Moreau S."/>
            <person name="Carrere S."/>
            <person name="Blein T."/>
            <person name="Jardinaud M.F."/>
            <person name="Latrasse D."/>
            <person name="Zouine M."/>
            <person name="Zahm M."/>
            <person name="Kreplak J."/>
            <person name="Mayjonade B."/>
            <person name="Satge C."/>
            <person name="Perez M."/>
            <person name="Cauet S."/>
            <person name="Marande W."/>
            <person name="Chantry-Darmon C."/>
            <person name="Lopez-Roques C."/>
            <person name="Bouchez O."/>
            <person name="Berard A."/>
            <person name="Debelle F."/>
            <person name="Munos S."/>
            <person name="Bendahmane A."/>
            <person name="Berges H."/>
            <person name="Niebel A."/>
            <person name="Buitink J."/>
            <person name="Frugier F."/>
            <person name="Benhamed M."/>
            <person name="Crespi M."/>
            <person name="Gouzy J."/>
            <person name="Gamas P."/>
        </authorList>
    </citation>
    <scope>NUCLEOTIDE SEQUENCE [LARGE SCALE GENOMIC DNA]</scope>
    <source>
        <strain evidence="6">cv. Jemalong A17</strain>
    </source>
</reference>
<sequence>MISTMFACLKKTSHKKVKVEQIMKATKDVCELTKKQPTCKTMKKRVRFVDSEPTILGEENEKDQFEKRRCISNELGEKEGIRVKIRLTKEQATQLLSKCNGSALEFNDLAHELLSIPGNRVSIVETINF</sequence>
<dbReference type="EMBL" id="CM001224">
    <property type="protein sequence ID" value="KEH21228.1"/>
    <property type="molecule type" value="Genomic_DNA"/>
</dbReference>